<feature type="region of interest" description="Disordered" evidence="6">
    <location>
        <begin position="254"/>
        <end position="285"/>
    </location>
</feature>
<evidence type="ECO:0000256" key="2">
    <source>
        <dbReference type="ARBA" id="ARBA00022603"/>
    </source>
</evidence>
<keyword evidence="5" id="KW-0680">Restriction system</keyword>
<evidence type="ECO:0000256" key="1">
    <source>
        <dbReference type="ARBA" id="ARBA00006594"/>
    </source>
</evidence>
<dbReference type="InterPro" id="IPR002941">
    <property type="entry name" value="DNA_methylase_N4/N6"/>
</dbReference>
<keyword evidence="9" id="KW-1185">Reference proteome</keyword>
<accession>A0A2U3D612</accession>
<gene>
    <name evidence="8" type="ORF">BM613_12170</name>
</gene>
<dbReference type="RefSeq" id="WP_109431477.1">
    <property type="nucleotide sequence ID" value="NZ_MPDK01000028.1"/>
</dbReference>
<proteinExistence type="inferred from homology"/>
<dbReference type="PROSITE" id="PS00092">
    <property type="entry name" value="N6_MTASE"/>
    <property type="match status" value="1"/>
</dbReference>
<dbReference type="GO" id="GO:0008170">
    <property type="term" value="F:N-methyltransferase activity"/>
    <property type="evidence" value="ECO:0007669"/>
    <property type="project" value="InterPro"/>
</dbReference>
<dbReference type="OrthoDB" id="9800801at2"/>
<feature type="compositionally biased region" description="Basic and acidic residues" evidence="6">
    <location>
        <begin position="264"/>
        <end position="281"/>
    </location>
</feature>
<keyword evidence="4" id="KW-0949">S-adenosyl-L-methionine</keyword>
<organism evidence="8 9">
    <name type="scientific">Sulfoacidibacillus thermotolerans</name>
    <name type="common">Acidibacillus sulfuroxidans</name>
    <dbReference type="NCBI Taxonomy" id="1765684"/>
    <lineage>
        <taxon>Bacteria</taxon>
        <taxon>Bacillati</taxon>
        <taxon>Bacillota</taxon>
        <taxon>Bacilli</taxon>
        <taxon>Bacillales</taxon>
        <taxon>Alicyclobacillaceae</taxon>
        <taxon>Sulfoacidibacillus</taxon>
    </lineage>
</organism>
<name>A0A2U3D612_SULT2</name>
<dbReference type="InterPro" id="IPR029063">
    <property type="entry name" value="SAM-dependent_MTases_sf"/>
</dbReference>
<dbReference type="EMBL" id="MPDK01000028">
    <property type="protein sequence ID" value="PWI56725.1"/>
    <property type="molecule type" value="Genomic_DNA"/>
</dbReference>
<feature type="domain" description="DNA methylase N-4/N-6" evidence="7">
    <location>
        <begin position="112"/>
        <end position="433"/>
    </location>
</feature>
<protein>
    <submittedName>
        <fullName evidence="8">Site-specific DNA-methyltransferase</fullName>
    </submittedName>
</protein>
<reference evidence="8 9" key="1">
    <citation type="submission" date="2016-11" db="EMBL/GenBank/DDBJ databases">
        <title>Comparative genomics of Acidibacillus ferroxidans species.</title>
        <authorList>
            <person name="Oliveira G."/>
            <person name="Nunes G."/>
            <person name="Oliveira R."/>
            <person name="Araujo F."/>
            <person name="Salim A."/>
            <person name="Scholte L."/>
            <person name="Morais D."/>
            <person name="Nancucheo I."/>
            <person name="Johnson D.B."/>
            <person name="Grail B."/>
            <person name="Bittencourt J."/>
            <person name="Valadares R."/>
        </authorList>
    </citation>
    <scope>NUCLEOTIDE SEQUENCE [LARGE SCALE GENOMIC DNA]</scope>
    <source>
        <strain evidence="8 9">Y002</strain>
    </source>
</reference>
<dbReference type="SUPFAM" id="SSF53335">
    <property type="entry name" value="S-adenosyl-L-methionine-dependent methyltransferases"/>
    <property type="match status" value="1"/>
</dbReference>
<dbReference type="Proteomes" id="UP000245380">
    <property type="component" value="Unassembled WGS sequence"/>
</dbReference>
<evidence type="ECO:0000256" key="6">
    <source>
        <dbReference type="SAM" id="MobiDB-lite"/>
    </source>
</evidence>
<evidence type="ECO:0000259" key="7">
    <source>
        <dbReference type="Pfam" id="PF01555"/>
    </source>
</evidence>
<comment type="similarity">
    <text evidence="1">Belongs to the N(4)/N(6)-methyltransferase family.</text>
</comment>
<dbReference type="GO" id="GO:0032259">
    <property type="term" value="P:methylation"/>
    <property type="evidence" value="ECO:0007669"/>
    <property type="project" value="UniProtKB-KW"/>
</dbReference>
<dbReference type="InterPro" id="IPR002052">
    <property type="entry name" value="DNA_methylase_N6_adenine_CS"/>
</dbReference>
<keyword evidence="3 8" id="KW-0808">Transferase</keyword>
<dbReference type="AlphaFoldDB" id="A0A2U3D612"/>
<dbReference type="GO" id="GO:0003677">
    <property type="term" value="F:DNA binding"/>
    <property type="evidence" value="ECO:0007669"/>
    <property type="project" value="InterPro"/>
</dbReference>
<comment type="caution">
    <text evidence="8">The sequence shown here is derived from an EMBL/GenBank/DDBJ whole genome shotgun (WGS) entry which is preliminary data.</text>
</comment>
<evidence type="ECO:0000256" key="3">
    <source>
        <dbReference type="ARBA" id="ARBA00022679"/>
    </source>
</evidence>
<evidence type="ECO:0000313" key="8">
    <source>
        <dbReference type="EMBL" id="PWI56725.1"/>
    </source>
</evidence>
<dbReference type="PIRSF" id="PIRSF015855">
    <property type="entry name" value="TypeIII_Mtase_mKpnI"/>
    <property type="match status" value="1"/>
</dbReference>
<evidence type="ECO:0000256" key="4">
    <source>
        <dbReference type="ARBA" id="ARBA00022691"/>
    </source>
</evidence>
<dbReference type="GO" id="GO:0009307">
    <property type="term" value="P:DNA restriction-modification system"/>
    <property type="evidence" value="ECO:0007669"/>
    <property type="project" value="UniProtKB-KW"/>
</dbReference>
<dbReference type="InterPro" id="IPR002295">
    <property type="entry name" value="N4/N6-MTase_EcoPI_Mod-like"/>
</dbReference>
<dbReference type="Pfam" id="PF01555">
    <property type="entry name" value="N6_N4_Mtase"/>
    <property type="match status" value="1"/>
</dbReference>
<sequence length="620" mass="70526">MEGKVELRSENISNKILETIKESVPGVVSEGRIDFEKLRQMLGENIETGQERFGLTWPGKSEAIRNVQSPSTGTLRPAVDKSRLFVDAENVLIRGDNLEVLKLLQKSYHGKVKMIYIDPPYNTGKEFIYPDNFREGLDDYLKFSGQISGDGMKLTTNVEGDGRFHSKWLSMMYPRLFLARNLLREDGVIFVSIDDNEVHNLRSIMNEIFGEENFIANIVWQKKYSPQNDATYFSDMHDHIVVYARHAKMNKSEDTGWNRNLLPRTDEQNQRYKNPDNDPRGPWKAADLSVKTYSKSYDYPITTPSGRIVNPPNGRCWATSRERMEALIADNRIWFGTDGNNVPALKKFLSEVQGGNVPVTWWKREDCGDNQEAKQELKNLLPGVDTIFDTPKPVRLIQRMLQIATSPDEEAIVLDFFAGSGTTAQAVLAQNQEDGGNRKFILVQLPEPTDSESYPTVSDIMEERVRKVVDDYNRVREDNGESLYGFRVFSLDSSSFKTWDNSQVSTATHALEDQLRLFVDNVKPERTKEDILYELILKTGLPLTARIDSTIIEGQEVFSIGGGVLYIFLEDPIQEKTLFGMIDQGTRNVICLDSAFHGNDNLKTNIRLRMQTAGIAFRTV</sequence>
<keyword evidence="2 8" id="KW-0489">Methyltransferase</keyword>
<dbReference type="Gene3D" id="3.40.50.150">
    <property type="entry name" value="Vaccinia Virus protein VP39"/>
    <property type="match status" value="1"/>
</dbReference>
<evidence type="ECO:0000313" key="9">
    <source>
        <dbReference type="Proteomes" id="UP000245380"/>
    </source>
</evidence>
<evidence type="ECO:0000256" key="5">
    <source>
        <dbReference type="ARBA" id="ARBA00022747"/>
    </source>
</evidence>
<dbReference type="PRINTS" id="PR00506">
    <property type="entry name" value="D21N6MTFRASE"/>
</dbReference>